<sequence>MAAPTLIDGIKRALVLLALPSAGVLALVGGVDVIYGGEVAGQAYLGAIAVILGGVYLAAKYWNIRYTVGFVGAGVVAVVGAPSFVSNLIPETYANAGTLLVLLFVVLVGMRLLDKMEG</sequence>
<reference evidence="3" key="1">
    <citation type="submission" date="2022-09" db="EMBL/GenBank/DDBJ databases">
        <title>Diverse halophilic archaea isolated from saline environments.</title>
        <authorList>
            <person name="Cui H.-L."/>
        </authorList>
    </citation>
    <scope>NUCLEOTIDE SEQUENCE</scope>
    <source>
        <strain evidence="3">ZS-35-S2</strain>
    </source>
</reference>
<dbReference type="KEGG" id="ssai:N0B31_05215"/>
<dbReference type="GeneID" id="74941799"/>
<feature type="transmembrane region" description="Helical" evidence="1">
    <location>
        <begin position="92"/>
        <end position="113"/>
    </location>
</feature>
<feature type="transmembrane region" description="Helical" evidence="1">
    <location>
        <begin position="41"/>
        <end position="59"/>
    </location>
</feature>
<feature type="domain" description="DUF8216" evidence="2">
    <location>
        <begin position="1"/>
        <end position="116"/>
    </location>
</feature>
<keyword evidence="1" id="KW-0812">Transmembrane</keyword>
<protein>
    <recommendedName>
        <fullName evidence="2">DUF8216 domain-containing protein</fullName>
    </recommendedName>
</protein>
<organism evidence="3 4">
    <name type="scientific">Salinirubellus salinus</name>
    <dbReference type="NCBI Taxonomy" id="1364945"/>
    <lineage>
        <taxon>Archaea</taxon>
        <taxon>Methanobacteriati</taxon>
        <taxon>Methanobacteriota</taxon>
        <taxon>Stenosarchaea group</taxon>
        <taxon>Halobacteria</taxon>
        <taxon>Halobacteriales</taxon>
        <taxon>Natronomonadaceae</taxon>
        <taxon>Salinirubellus</taxon>
    </lineage>
</organism>
<dbReference type="RefSeq" id="WP_260594791.1">
    <property type="nucleotide sequence ID" value="NZ_CP104003.1"/>
</dbReference>
<name>A0A9E7UCD5_9EURY</name>
<accession>A0A9E7UCD5</accession>
<keyword evidence="1" id="KW-0472">Membrane</keyword>
<dbReference type="AlphaFoldDB" id="A0A9E7UCD5"/>
<dbReference type="InterPro" id="IPR058529">
    <property type="entry name" value="DUF8216"/>
</dbReference>
<dbReference type="Proteomes" id="UP001057580">
    <property type="component" value="Chromosome"/>
</dbReference>
<keyword evidence="1" id="KW-1133">Transmembrane helix</keyword>
<evidence type="ECO:0000313" key="3">
    <source>
        <dbReference type="EMBL" id="UWM55684.1"/>
    </source>
</evidence>
<feature type="transmembrane region" description="Helical" evidence="1">
    <location>
        <begin position="66"/>
        <end position="86"/>
    </location>
</feature>
<feature type="transmembrane region" description="Helical" evidence="1">
    <location>
        <begin position="12"/>
        <end position="35"/>
    </location>
</feature>
<evidence type="ECO:0000313" key="4">
    <source>
        <dbReference type="Proteomes" id="UP001057580"/>
    </source>
</evidence>
<keyword evidence="4" id="KW-1185">Reference proteome</keyword>
<dbReference type="EMBL" id="CP104003">
    <property type="protein sequence ID" value="UWM55684.1"/>
    <property type="molecule type" value="Genomic_DNA"/>
</dbReference>
<gene>
    <name evidence="3" type="ORF">N0B31_05215</name>
</gene>
<proteinExistence type="predicted"/>
<dbReference type="Pfam" id="PF26651">
    <property type="entry name" value="DUF8216"/>
    <property type="match status" value="1"/>
</dbReference>
<evidence type="ECO:0000256" key="1">
    <source>
        <dbReference type="SAM" id="Phobius"/>
    </source>
</evidence>
<evidence type="ECO:0000259" key="2">
    <source>
        <dbReference type="Pfam" id="PF26651"/>
    </source>
</evidence>